<evidence type="ECO:0000256" key="2">
    <source>
        <dbReference type="ARBA" id="ARBA00022686"/>
    </source>
</evidence>
<dbReference type="Proteomes" id="UP000594592">
    <property type="component" value="Plasmid pNDMMar"/>
</dbReference>
<keyword evidence="2" id="KW-0778">Tellurium resistance</keyword>
<comment type="similarity">
    <text evidence="1">Belongs to the CAPAB/TerDEXZ family.</text>
</comment>
<protein>
    <submittedName>
        <fullName evidence="4">Tellurium resistance TerZ family protein</fullName>
    </submittedName>
</protein>
<reference evidence="4 5" key="1">
    <citation type="submission" date="2020-11" db="EMBL/GenBank/DDBJ databases">
        <title>Whole Genome sequence of MDR strain of Klebsiella pneumoniae K219 isolated from sputum.</title>
        <authorList>
            <person name="Aditi B.P."/>
            <person name="Mahalakshmi K."/>
            <person name="Naveen Kumar V."/>
        </authorList>
    </citation>
    <scope>NUCLEOTIDE SEQUENCE [LARGE SCALE GENOMIC DNA]</scope>
    <source>
        <strain evidence="4 5">K219</strain>
        <plasmid evidence="4 5">pNDMMar</plasmid>
    </source>
</reference>
<evidence type="ECO:0000313" key="4">
    <source>
        <dbReference type="EMBL" id="QPG08001.1"/>
    </source>
</evidence>
<dbReference type="CDD" id="cd06974">
    <property type="entry name" value="TerD_like"/>
    <property type="match status" value="1"/>
</dbReference>
<organism evidence="4 5">
    <name type="scientific">Klebsiella pneumoniae subsp. pneumoniae</name>
    <dbReference type="NCBI Taxonomy" id="72407"/>
    <lineage>
        <taxon>Bacteria</taxon>
        <taxon>Pseudomonadati</taxon>
        <taxon>Pseudomonadota</taxon>
        <taxon>Gammaproteobacteria</taxon>
        <taxon>Enterobacterales</taxon>
        <taxon>Enterobacteriaceae</taxon>
        <taxon>Klebsiella/Raoultella group</taxon>
        <taxon>Klebsiella</taxon>
        <taxon>Klebsiella pneumoniae complex</taxon>
    </lineage>
</organism>
<proteinExistence type="inferred from homology"/>
<feature type="domain" description="TerD" evidence="3">
    <location>
        <begin position="2"/>
        <end position="175"/>
    </location>
</feature>
<keyword evidence="4" id="KW-0614">Plasmid</keyword>
<evidence type="ECO:0000313" key="5">
    <source>
        <dbReference type="Proteomes" id="UP000594592"/>
    </source>
</evidence>
<dbReference type="GO" id="GO:0046690">
    <property type="term" value="P:response to tellurium ion"/>
    <property type="evidence" value="ECO:0007669"/>
    <property type="project" value="UniProtKB-KW"/>
</dbReference>
<dbReference type="AlphaFoldDB" id="A0A7S9HF40"/>
<dbReference type="PANTHER" id="PTHR32097">
    <property type="entry name" value="CAMP-BINDING PROTEIN 1-RELATED"/>
    <property type="match status" value="1"/>
</dbReference>
<evidence type="ECO:0000256" key="1">
    <source>
        <dbReference type="ARBA" id="ARBA00008775"/>
    </source>
</evidence>
<dbReference type="PANTHER" id="PTHR32097:SF4">
    <property type="entry name" value="GENERAL STRESS PROTEIN 16U"/>
    <property type="match status" value="1"/>
</dbReference>
<dbReference type="Pfam" id="PF02342">
    <property type="entry name" value="TerD"/>
    <property type="match status" value="1"/>
</dbReference>
<dbReference type="EMBL" id="CP064821">
    <property type="protein sequence ID" value="QPG08001.1"/>
    <property type="molecule type" value="Genomic_DNA"/>
</dbReference>
<evidence type="ECO:0000259" key="3">
    <source>
        <dbReference type="Pfam" id="PF02342"/>
    </source>
</evidence>
<name>A0A7S9HF40_KLEPN</name>
<dbReference type="InterPro" id="IPR051324">
    <property type="entry name" value="Stress/Tellurium_Resist"/>
</dbReference>
<dbReference type="Gene3D" id="2.60.60.30">
    <property type="entry name" value="sav2460 like domains"/>
    <property type="match status" value="1"/>
</dbReference>
<accession>A0A7S9HF40</accession>
<sequence>MGLGWDINEEKKGSGGIFGKREEEYDLDVIAFLCNAAGKVTDLGNVENGKPTLVNGDIVFFNSLRHKSGQIWLTGDNRTGAGDGDDEQIIVKLNSIDPKYEKLSLLFRSTTAKITAALWKSAKCIYPGGRRKNVEMARFDLSGGVAFNGQRSMVFAELVRESSGWKLNAIGEPSTSDSFVSHLRNYI</sequence>
<gene>
    <name evidence="4" type="ORF">IUJ34_26030</name>
</gene>
<geneLocation type="plasmid" evidence="4 5">
    <name>pNDMMar</name>
</geneLocation>
<dbReference type="InterPro" id="IPR003325">
    <property type="entry name" value="TerD"/>
</dbReference>